<proteinExistence type="predicted"/>
<dbReference type="Pfam" id="PF00754">
    <property type="entry name" value="F5_F8_type_C"/>
    <property type="match status" value="1"/>
</dbReference>
<dbReference type="PROSITE" id="PS50060">
    <property type="entry name" value="MAM_2"/>
    <property type="match status" value="2"/>
</dbReference>
<dbReference type="PROSITE" id="PS50022">
    <property type="entry name" value="FA58C_3"/>
    <property type="match status" value="1"/>
</dbReference>
<evidence type="ECO:0000313" key="4">
    <source>
        <dbReference type="RefSeq" id="XP_019617101.1"/>
    </source>
</evidence>
<dbReference type="Gene3D" id="2.60.120.200">
    <property type="match status" value="2"/>
</dbReference>
<feature type="domain" description="MAM" evidence="2">
    <location>
        <begin position="1"/>
        <end position="57"/>
    </location>
</feature>
<sequence>MCLTFWYHMYGSSMGTLNMYIEMDQALPSVPMWTKSGDQGDEWHMVELQIDIVAEYRGPGSLYSTFVRPSDSTMCLTFWYHMYGSSMGTLNMYIEMDQALPSVPMWTKSGDQGDEWHMVELQIDIVAEYRVVFEGIIGTSFYSDIALDDITFVPGLCSSLIPACHPLGVESGAIADQDITAKSFSQSSQTTGMFPYNGRLHGGSAWVAGTVESGEWLQVDVGENQYISGVVTQGHATKLQWVTSYKLKFTTGAGDWVFYKINGIEKVD</sequence>
<feature type="domain" description="F5/8 type C" evidence="1">
    <location>
        <begin position="159"/>
        <end position="268"/>
    </location>
</feature>
<dbReference type="PANTHER" id="PTHR23282">
    <property type="entry name" value="APICAL ENDOSOMAL GLYCOPROTEIN PRECURSOR"/>
    <property type="match status" value="1"/>
</dbReference>
<dbReference type="OrthoDB" id="412155at2759"/>
<dbReference type="RefSeq" id="XP_019617101.1">
    <property type="nucleotide sequence ID" value="XM_019761542.1"/>
</dbReference>
<dbReference type="SUPFAM" id="SSF49785">
    <property type="entry name" value="Galactose-binding domain-like"/>
    <property type="match status" value="1"/>
</dbReference>
<dbReference type="Pfam" id="PF00629">
    <property type="entry name" value="MAM"/>
    <property type="match status" value="2"/>
</dbReference>
<name>A0A6P4YJ53_BRABE</name>
<gene>
    <name evidence="4" type="primary">LOC109464537</name>
</gene>
<dbReference type="SUPFAM" id="SSF49899">
    <property type="entry name" value="Concanavalin A-like lectins/glucanases"/>
    <property type="match status" value="2"/>
</dbReference>
<evidence type="ECO:0000259" key="2">
    <source>
        <dbReference type="PROSITE" id="PS50060"/>
    </source>
</evidence>
<feature type="domain" description="MAM" evidence="2">
    <location>
        <begin position="62"/>
        <end position="159"/>
    </location>
</feature>
<reference evidence="4" key="1">
    <citation type="submission" date="2025-08" db="UniProtKB">
        <authorList>
            <consortium name="RefSeq"/>
        </authorList>
    </citation>
    <scope>IDENTIFICATION</scope>
    <source>
        <tissue evidence="4">Gonad</tissue>
    </source>
</reference>
<dbReference type="InterPro" id="IPR000421">
    <property type="entry name" value="FA58C"/>
</dbReference>
<evidence type="ECO:0000313" key="3">
    <source>
        <dbReference type="Proteomes" id="UP000515135"/>
    </source>
</evidence>
<dbReference type="InterPro" id="IPR008979">
    <property type="entry name" value="Galactose-bd-like_sf"/>
</dbReference>
<protein>
    <submittedName>
        <fullName evidence="4">MAM and LDL-receptor class A domain-containing protein 1-like</fullName>
    </submittedName>
</protein>
<keyword evidence="3" id="KW-1185">Reference proteome</keyword>
<dbReference type="KEGG" id="bbel:109464537"/>
<accession>A0A6P4YJ53</accession>
<dbReference type="GeneID" id="109464537"/>
<dbReference type="CDD" id="cd06263">
    <property type="entry name" value="MAM"/>
    <property type="match status" value="1"/>
</dbReference>
<dbReference type="InterPro" id="IPR000998">
    <property type="entry name" value="MAM_dom"/>
</dbReference>
<dbReference type="SMART" id="SM00137">
    <property type="entry name" value="MAM"/>
    <property type="match status" value="1"/>
</dbReference>
<dbReference type="Gene3D" id="2.60.120.260">
    <property type="entry name" value="Galactose-binding domain-like"/>
    <property type="match status" value="1"/>
</dbReference>
<dbReference type="GO" id="GO:0016020">
    <property type="term" value="C:membrane"/>
    <property type="evidence" value="ECO:0007669"/>
    <property type="project" value="InterPro"/>
</dbReference>
<organism evidence="3 4">
    <name type="scientific">Branchiostoma belcheri</name>
    <name type="common">Amphioxus</name>
    <dbReference type="NCBI Taxonomy" id="7741"/>
    <lineage>
        <taxon>Eukaryota</taxon>
        <taxon>Metazoa</taxon>
        <taxon>Chordata</taxon>
        <taxon>Cephalochordata</taxon>
        <taxon>Leptocardii</taxon>
        <taxon>Amphioxiformes</taxon>
        <taxon>Branchiostomatidae</taxon>
        <taxon>Branchiostoma</taxon>
    </lineage>
</organism>
<dbReference type="PROSITE" id="PS01285">
    <property type="entry name" value="FA58C_1"/>
    <property type="match status" value="1"/>
</dbReference>
<dbReference type="InterPro" id="IPR013320">
    <property type="entry name" value="ConA-like_dom_sf"/>
</dbReference>
<dbReference type="InterPro" id="IPR051560">
    <property type="entry name" value="MAM_domain-containing"/>
</dbReference>
<dbReference type="PANTHER" id="PTHR23282:SF101">
    <property type="entry name" value="MAM DOMAIN-CONTAINING PROTEIN"/>
    <property type="match status" value="1"/>
</dbReference>
<dbReference type="Proteomes" id="UP000515135">
    <property type="component" value="Unplaced"/>
</dbReference>
<dbReference type="AlphaFoldDB" id="A0A6P4YJ53"/>
<evidence type="ECO:0000259" key="1">
    <source>
        <dbReference type="PROSITE" id="PS50022"/>
    </source>
</evidence>